<keyword evidence="2 8" id="KW-0474">Menaquinone biosynthesis</keyword>
<name>A0A7V1LL95_CALAY</name>
<feature type="transmembrane region" description="Helical" evidence="8">
    <location>
        <begin position="272"/>
        <end position="291"/>
    </location>
</feature>
<accession>A0A7V1LL95</accession>
<feature type="transmembrane region" description="Helical" evidence="8">
    <location>
        <begin position="170"/>
        <end position="192"/>
    </location>
</feature>
<dbReference type="InterPro" id="IPR000537">
    <property type="entry name" value="UbiA_prenyltransferase"/>
</dbReference>
<dbReference type="GO" id="GO:0005886">
    <property type="term" value="C:plasma membrane"/>
    <property type="evidence" value="ECO:0007669"/>
    <property type="project" value="UniProtKB-SubCell"/>
</dbReference>
<comment type="pathway">
    <text evidence="8">Quinol/quinone metabolism; menaquinone biosynthesis; menaquinol from 1,4-dihydroxy-2-naphthoate: step 1/2.</text>
</comment>
<dbReference type="InterPro" id="IPR026046">
    <property type="entry name" value="UBIAD1"/>
</dbReference>
<evidence type="ECO:0000256" key="5">
    <source>
        <dbReference type="ARBA" id="ARBA00022692"/>
    </source>
</evidence>
<comment type="subcellular location">
    <subcellularLocation>
        <location evidence="8">Cell membrane</location>
        <topology evidence="8">Multi-pass membrane protein</topology>
    </subcellularLocation>
    <subcellularLocation>
        <location evidence="1">Membrane</location>
        <topology evidence="1">Multi-pass membrane protein</topology>
    </subcellularLocation>
</comment>
<organism evidence="10">
    <name type="scientific">Caldithrix abyssi</name>
    <dbReference type="NCBI Taxonomy" id="187145"/>
    <lineage>
        <taxon>Bacteria</taxon>
        <taxon>Pseudomonadati</taxon>
        <taxon>Calditrichota</taxon>
        <taxon>Calditrichia</taxon>
        <taxon>Calditrichales</taxon>
        <taxon>Calditrichaceae</taxon>
        <taxon>Caldithrix</taxon>
    </lineage>
</organism>
<comment type="caution">
    <text evidence="10">The sequence shown here is derived from an EMBL/GenBank/DDBJ whole genome shotgun (WGS) entry which is preliminary data.</text>
</comment>
<keyword evidence="3 8" id="KW-1003">Cell membrane</keyword>
<keyword evidence="7 8" id="KW-0472">Membrane</keyword>
<dbReference type="EMBL" id="DRLD01000147">
    <property type="protein sequence ID" value="HED10074.1"/>
    <property type="molecule type" value="Genomic_DNA"/>
</dbReference>
<sequence length="292" mass="31227">MSGLNIWWEAARPKTLPAAAAPVIMGSAMAFHDGHFYFPAALAALWGALLIQVGTNFANDYFDHKKGADTGERLGPRRATQAGLVSPGQMKRAFSLAFAAAFVVGFYLIFRGGWPVLAIGVLSILFGVLYTGGPYPLGYNGLGDIFVLIFFGPVAVGGTYYVQALTVTPVVLAAGLAPGLISMALLTINNLRDISTDVKAGKRTLAVRFGDRFARMEYLVSIGAAAVVPFVLIYMTRENYFSVIALFALIPALPGIKRVLHGEAGAPLNHVLADTGKLLFLYSLMFSAGWIF</sequence>
<dbReference type="GO" id="GO:0009234">
    <property type="term" value="P:menaquinone biosynthetic process"/>
    <property type="evidence" value="ECO:0007669"/>
    <property type="project" value="UniProtKB-UniRule"/>
</dbReference>
<feature type="transmembrane region" description="Helical" evidence="8">
    <location>
        <begin position="116"/>
        <end position="133"/>
    </location>
</feature>
<dbReference type="PANTHER" id="PTHR13929">
    <property type="entry name" value="1,4-DIHYDROXY-2-NAPHTHOATE OCTAPRENYLTRANSFERASE"/>
    <property type="match status" value="1"/>
</dbReference>
<evidence type="ECO:0000256" key="7">
    <source>
        <dbReference type="ARBA" id="ARBA00023136"/>
    </source>
</evidence>
<dbReference type="CDD" id="cd13962">
    <property type="entry name" value="PT_UbiA_UBIAD1"/>
    <property type="match status" value="1"/>
</dbReference>
<dbReference type="GO" id="GO:0046428">
    <property type="term" value="F:1,4-dihydroxy-2-naphthoate polyprenyltransferase activity"/>
    <property type="evidence" value="ECO:0007669"/>
    <property type="project" value="UniProtKB-UniRule"/>
</dbReference>
<dbReference type="PANTHER" id="PTHR13929:SF0">
    <property type="entry name" value="UBIA PRENYLTRANSFERASE DOMAIN-CONTAINING PROTEIN 1"/>
    <property type="match status" value="1"/>
</dbReference>
<evidence type="ECO:0000256" key="2">
    <source>
        <dbReference type="ARBA" id="ARBA00022428"/>
    </source>
</evidence>
<evidence type="ECO:0000256" key="4">
    <source>
        <dbReference type="ARBA" id="ARBA00022679"/>
    </source>
</evidence>
<evidence type="ECO:0000313" key="10">
    <source>
        <dbReference type="EMBL" id="HED10074.1"/>
    </source>
</evidence>
<dbReference type="HAMAP" id="MF_01937">
    <property type="entry name" value="MenA_1"/>
    <property type="match status" value="1"/>
</dbReference>
<dbReference type="Pfam" id="PF01040">
    <property type="entry name" value="UbiA"/>
    <property type="match status" value="1"/>
</dbReference>
<evidence type="ECO:0000256" key="1">
    <source>
        <dbReference type="ARBA" id="ARBA00004141"/>
    </source>
</evidence>
<dbReference type="Gene3D" id="1.10.357.140">
    <property type="entry name" value="UbiA prenyltransferase"/>
    <property type="match status" value="1"/>
</dbReference>
<feature type="transmembrane region" description="Helical" evidence="8">
    <location>
        <begin position="213"/>
        <end position="234"/>
    </location>
</feature>
<evidence type="ECO:0000256" key="8">
    <source>
        <dbReference type="HAMAP-Rule" id="MF_01937"/>
    </source>
</evidence>
<evidence type="ECO:0000256" key="9">
    <source>
        <dbReference type="NCBIfam" id="TIGR00751"/>
    </source>
</evidence>
<gene>
    <name evidence="8" type="primary">menA</name>
    <name evidence="10" type="ORF">ENJ10_05265</name>
</gene>
<keyword evidence="4 8" id="KW-0808">Transferase</keyword>
<comment type="function">
    <text evidence="8">Conversion of 1,4-dihydroxy-2-naphthoate (DHNA) to demethylmenaquinone (DMK).</text>
</comment>
<evidence type="ECO:0000256" key="3">
    <source>
        <dbReference type="ARBA" id="ARBA00022475"/>
    </source>
</evidence>
<dbReference type="InterPro" id="IPR004657">
    <property type="entry name" value="MenA"/>
</dbReference>
<keyword evidence="6 8" id="KW-1133">Transmembrane helix</keyword>
<dbReference type="AlphaFoldDB" id="A0A7V1LL95"/>
<dbReference type="NCBIfam" id="NF004751">
    <property type="entry name" value="PRK06080.1-3"/>
    <property type="match status" value="1"/>
</dbReference>
<dbReference type="InterPro" id="IPR044878">
    <property type="entry name" value="UbiA_sf"/>
</dbReference>
<dbReference type="PIRSF" id="PIRSF005355">
    <property type="entry name" value="UBIAD1"/>
    <property type="match status" value="1"/>
</dbReference>
<feature type="transmembrane region" description="Helical" evidence="8">
    <location>
        <begin position="240"/>
        <end position="260"/>
    </location>
</feature>
<dbReference type="NCBIfam" id="TIGR00751">
    <property type="entry name" value="menA"/>
    <property type="match status" value="1"/>
</dbReference>
<evidence type="ECO:0000256" key="6">
    <source>
        <dbReference type="ARBA" id="ARBA00022989"/>
    </source>
</evidence>
<keyword evidence="5 8" id="KW-0812">Transmembrane</keyword>
<proteinExistence type="inferred from homology"/>
<protein>
    <recommendedName>
        <fullName evidence="8 9">1,4-dihydroxy-2-naphthoate octaprenyltransferase</fullName>
        <shortName evidence="8">DHNA-octaprenyltransferase</shortName>
        <ecNumber evidence="8 9">2.5.1.74</ecNumber>
    </recommendedName>
</protein>
<feature type="transmembrane region" description="Helical" evidence="8">
    <location>
        <begin position="93"/>
        <end position="110"/>
    </location>
</feature>
<dbReference type="EC" id="2.5.1.74" evidence="8 9"/>
<feature type="transmembrane region" description="Helical" evidence="8">
    <location>
        <begin position="36"/>
        <end position="58"/>
    </location>
</feature>
<dbReference type="UniPathway" id="UPA00079">
    <property type="reaction ID" value="UER00168"/>
</dbReference>
<reference evidence="10" key="1">
    <citation type="journal article" date="2020" name="mSystems">
        <title>Genome- and Community-Level Interaction Insights into Carbon Utilization and Element Cycling Functions of Hydrothermarchaeota in Hydrothermal Sediment.</title>
        <authorList>
            <person name="Zhou Z."/>
            <person name="Liu Y."/>
            <person name="Xu W."/>
            <person name="Pan J."/>
            <person name="Luo Z.H."/>
            <person name="Li M."/>
        </authorList>
    </citation>
    <scope>NUCLEOTIDE SEQUENCE [LARGE SCALE GENOMIC DNA]</scope>
    <source>
        <strain evidence="10">HyVt-456</strain>
    </source>
</reference>
<feature type="transmembrane region" description="Helical" evidence="8">
    <location>
        <begin position="145"/>
        <end position="164"/>
    </location>
</feature>
<dbReference type="GO" id="GO:0042371">
    <property type="term" value="P:vitamin K biosynthetic process"/>
    <property type="evidence" value="ECO:0007669"/>
    <property type="project" value="TreeGrafter"/>
</dbReference>
<dbReference type="Proteomes" id="UP000886005">
    <property type="component" value="Unassembled WGS sequence"/>
</dbReference>
<comment type="catalytic activity">
    <reaction evidence="8">
        <text>an all-trans-polyprenyl diphosphate + 1,4-dihydroxy-2-naphthoate + H(+) = a 2-demethylmenaquinol + CO2 + diphosphate</text>
        <dbReference type="Rhea" id="RHEA:26478"/>
        <dbReference type="Rhea" id="RHEA-COMP:9563"/>
        <dbReference type="Rhea" id="RHEA-COMP:9564"/>
        <dbReference type="ChEBI" id="CHEBI:11173"/>
        <dbReference type="ChEBI" id="CHEBI:15378"/>
        <dbReference type="ChEBI" id="CHEBI:16526"/>
        <dbReference type="ChEBI" id="CHEBI:33019"/>
        <dbReference type="ChEBI" id="CHEBI:55437"/>
        <dbReference type="ChEBI" id="CHEBI:58914"/>
        <dbReference type="EC" id="2.5.1.74"/>
    </reaction>
</comment>
<comment type="similarity">
    <text evidence="8">Belongs to the MenA family. Type 1 subfamily.</text>
</comment>